<evidence type="ECO:0000259" key="15">
    <source>
        <dbReference type="PROSITE" id="PS50109"/>
    </source>
</evidence>
<dbReference type="GO" id="GO:0000155">
    <property type="term" value="F:phosphorelay sensor kinase activity"/>
    <property type="evidence" value="ECO:0007669"/>
    <property type="project" value="InterPro"/>
</dbReference>
<evidence type="ECO:0000256" key="5">
    <source>
        <dbReference type="ARBA" id="ARBA00022553"/>
    </source>
</evidence>
<dbReference type="Pfam" id="PF00512">
    <property type="entry name" value="HisKA"/>
    <property type="match status" value="1"/>
</dbReference>
<feature type="transmembrane region" description="Helical" evidence="14">
    <location>
        <begin position="15"/>
        <end position="33"/>
    </location>
</feature>
<evidence type="ECO:0000256" key="12">
    <source>
        <dbReference type="ARBA" id="ARBA00023012"/>
    </source>
</evidence>
<feature type="domain" description="Histidine kinase" evidence="15">
    <location>
        <begin position="240"/>
        <end position="437"/>
    </location>
</feature>
<dbReference type="InterPro" id="IPR036890">
    <property type="entry name" value="HATPase_C_sf"/>
</dbReference>
<dbReference type="Gene3D" id="1.10.287.130">
    <property type="match status" value="1"/>
</dbReference>
<organism evidence="17 18">
    <name type="scientific">Amedibacterium intestinale</name>
    <dbReference type="NCBI Taxonomy" id="2583452"/>
    <lineage>
        <taxon>Bacteria</taxon>
        <taxon>Bacillati</taxon>
        <taxon>Bacillota</taxon>
        <taxon>Erysipelotrichia</taxon>
        <taxon>Erysipelotrichales</taxon>
        <taxon>Erysipelotrichaceae</taxon>
        <taxon>Amedibacterium</taxon>
    </lineage>
</organism>
<evidence type="ECO:0000256" key="10">
    <source>
        <dbReference type="ARBA" id="ARBA00022840"/>
    </source>
</evidence>
<evidence type="ECO:0000259" key="16">
    <source>
        <dbReference type="PROSITE" id="PS50885"/>
    </source>
</evidence>
<name>A0A6N4TLK6_9FIRM</name>
<dbReference type="AlphaFoldDB" id="A0A6N4TLK6"/>
<evidence type="ECO:0000256" key="7">
    <source>
        <dbReference type="ARBA" id="ARBA00022692"/>
    </source>
</evidence>
<reference evidence="18" key="1">
    <citation type="submission" date="2019-05" db="EMBL/GenBank/DDBJ databases">
        <title>Complete genome sequencing of Absiella argi strain JCM 30884.</title>
        <authorList>
            <person name="Sakamoto M."/>
            <person name="Murakami T."/>
            <person name="Mori H."/>
        </authorList>
    </citation>
    <scope>NUCLEOTIDE SEQUENCE [LARGE SCALE GENOMIC DNA]</scope>
    <source>
        <strain evidence="18">JCM 30884</strain>
    </source>
</reference>
<dbReference type="InterPro" id="IPR050398">
    <property type="entry name" value="HssS/ArlS-like"/>
</dbReference>
<dbReference type="PROSITE" id="PS50885">
    <property type="entry name" value="HAMP"/>
    <property type="match status" value="1"/>
</dbReference>
<keyword evidence="11 14" id="KW-1133">Transmembrane helix</keyword>
<dbReference type="InterPro" id="IPR003661">
    <property type="entry name" value="HisK_dim/P_dom"/>
</dbReference>
<dbReference type="InterPro" id="IPR003660">
    <property type="entry name" value="HAMP_dom"/>
</dbReference>
<keyword evidence="6" id="KW-0808">Transferase</keyword>
<keyword evidence="10" id="KW-0067">ATP-binding</keyword>
<dbReference type="InterPro" id="IPR005467">
    <property type="entry name" value="His_kinase_dom"/>
</dbReference>
<keyword evidence="5" id="KW-0597">Phosphoprotein</keyword>
<dbReference type="PANTHER" id="PTHR45528:SF1">
    <property type="entry name" value="SENSOR HISTIDINE KINASE CPXA"/>
    <property type="match status" value="1"/>
</dbReference>
<sequence>MQIKYRKVFRLRNKLSVTIIVAMLLSLAFFYFASMGVLEALQRYYESDTYTQRLKETEMKSLQEYVNEHTLKSNQLLALDEWAVKHPNIILQLYEKDKLIYDSMYGVVEKDGYLIEEIEGVSKENYIQVEFQDKLLDGVMICFPEYKLYGYLSNILLFLSFFLFFIIVMFSINRKIKYLEKIKTELDTISSGAFEQAISIKGNDEITYVAESINHLKASLVDKMEKEKEVYKTNTDLITSLSHDIRTPLTSLSGYLELALKDNTLDETTRKYIKTSFDKSIRIREITNQLFEHSLLVSKKDEIQKEAVEGNELIAQLVEDKLIDFEENGVKVVRNIQDVTSMLLVNTGLIQRLFDNIFSNIEKYADLQKEIFVEYYLKDNFLTVKISNYKKKRNLKAASSKIGMNNCRSIVKIHDGYLHVEDEKEMFTLELGLKCIQELE</sequence>
<evidence type="ECO:0000256" key="4">
    <source>
        <dbReference type="ARBA" id="ARBA00022475"/>
    </source>
</evidence>
<feature type="domain" description="HAMP" evidence="16">
    <location>
        <begin position="173"/>
        <end position="225"/>
    </location>
</feature>
<keyword evidence="9 17" id="KW-0418">Kinase</keyword>
<evidence type="ECO:0000256" key="11">
    <source>
        <dbReference type="ARBA" id="ARBA00022989"/>
    </source>
</evidence>
<evidence type="ECO:0000313" key="17">
    <source>
        <dbReference type="EMBL" id="BBK23374.1"/>
    </source>
</evidence>
<dbReference type="GO" id="GO:0005886">
    <property type="term" value="C:plasma membrane"/>
    <property type="evidence" value="ECO:0007669"/>
    <property type="project" value="UniProtKB-SubCell"/>
</dbReference>
<dbReference type="EC" id="2.7.13.3" evidence="3"/>
<keyword evidence="12" id="KW-0902">Two-component regulatory system</keyword>
<keyword evidence="18" id="KW-1185">Reference proteome</keyword>
<evidence type="ECO:0000256" key="2">
    <source>
        <dbReference type="ARBA" id="ARBA00004651"/>
    </source>
</evidence>
<dbReference type="CDD" id="cd06225">
    <property type="entry name" value="HAMP"/>
    <property type="match status" value="1"/>
</dbReference>
<dbReference type="PROSITE" id="PS50109">
    <property type="entry name" value="HIS_KIN"/>
    <property type="match status" value="1"/>
</dbReference>
<dbReference type="SUPFAM" id="SSF47384">
    <property type="entry name" value="Homodimeric domain of signal transducing histidine kinase"/>
    <property type="match status" value="1"/>
</dbReference>
<dbReference type="Gene3D" id="3.30.565.10">
    <property type="entry name" value="Histidine kinase-like ATPase, C-terminal domain"/>
    <property type="match status" value="1"/>
</dbReference>
<dbReference type="SMART" id="SM00388">
    <property type="entry name" value="HisKA"/>
    <property type="match status" value="1"/>
</dbReference>
<dbReference type="PANTHER" id="PTHR45528">
    <property type="entry name" value="SENSOR HISTIDINE KINASE CPXA"/>
    <property type="match status" value="1"/>
</dbReference>
<keyword evidence="8" id="KW-0547">Nucleotide-binding</keyword>
<dbReference type="EMBL" id="AP019695">
    <property type="protein sequence ID" value="BBK23374.1"/>
    <property type="molecule type" value="Genomic_DNA"/>
</dbReference>
<gene>
    <name evidence="17" type="ORF">Aargi30884_22770</name>
</gene>
<dbReference type="Proteomes" id="UP000464754">
    <property type="component" value="Chromosome"/>
</dbReference>
<evidence type="ECO:0000256" key="14">
    <source>
        <dbReference type="SAM" id="Phobius"/>
    </source>
</evidence>
<evidence type="ECO:0000313" key="18">
    <source>
        <dbReference type="Proteomes" id="UP000464754"/>
    </source>
</evidence>
<feature type="transmembrane region" description="Helical" evidence="14">
    <location>
        <begin position="148"/>
        <end position="172"/>
    </location>
</feature>
<evidence type="ECO:0000256" key="3">
    <source>
        <dbReference type="ARBA" id="ARBA00012438"/>
    </source>
</evidence>
<comment type="subcellular location">
    <subcellularLocation>
        <location evidence="2">Cell membrane</location>
        <topology evidence="2">Multi-pass membrane protein</topology>
    </subcellularLocation>
</comment>
<accession>A0A6N4TLK6</accession>
<dbReference type="RefSeq" id="WP_163052298.1">
    <property type="nucleotide sequence ID" value="NZ_AP019695.1"/>
</dbReference>
<keyword evidence="4" id="KW-1003">Cell membrane</keyword>
<dbReference type="GO" id="GO:0005524">
    <property type="term" value="F:ATP binding"/>
    <property type="evidence" value="ECO:0007669"/>
    <property type="project" value="UniProtKB-KW"/>
</dbReference>
<evidence type="ECO:0000256" key="13">
    <source>
        <dbReference type="ARBA" id="ARBA00023136"/>
    </source>
</evidence>
<evidence type="ECO:0000256" key="6">
    <source>
        <dbReference type="ARBA" id="ARBA00022679"/>
    </source>
</evidence>
<keyword evidence="7 14" id="KW-0812">Transmembrane</keyword>
<evidence type="ECO:0000256" key="1">
    <source>
        <dbReference type="ARBA" id="ARBA00000085"/>
    </source>
</evidence>
<protein>
    <recommendedName>
        <fullName evidence="3">histidine kinase</fullName>
        <ecNumber evidence="3">2.7.13.3</ecNumber>
    </recommendedName>
</protein>
<evidence type="ECO:0000256" key="8">
    <source>
        <dbReference type="ARBA" id="ARBA00022741"/>
    </source>
</evidence>
<evidence type="ECO:0000256" key="9">
    <source>
        <dbReference type="ARBA" id="ARBA00022777"/>
    </source>
</evidence>
<dbReference type="KEGG" id="aarg:Aargi30884_22770"/>
<keyword evidence="13 14" id="KW-0472">Membrane</keyword>
<dbReference type="Gene3D" id="6.10.340.10">
    <property type="match status" value="1"/>
</dbReference>
<dbReference type="SUPFAM" id="SSF55874">
    <property type="entry name" value="ATPase domain of HSP90 chaperone/DNA topoisomerase II/histidine kinase"/>
    <property type="match status" value="1"/>
</dbReference>
<dbReference type="CDD" id="cd00082">
    <property type="entry name" value="HisKA"/>
    <property type="match status" value="1"/>
</dbReference>
<proteinExistence type="predicted"/>
<comment type="catalytic activity">
    <reaction evidence="1">
        <text>ATP + protein L-histidine = ADP + protein N-phospho-L-histidine.</text>
        <dbReference type="EC" id="2.7.13.3"/>
    </reaction>
</comment>
<dbReference type="InterPro" id="IPR036097">
    <property type="entry name" value="HisK_dim/P_sf"/>
</dbReference>